<accession>A0A0J1CI74</accession>
<name>A0A0J1CI74_9BURK</name>
<gene>
    <name evidence="1" type="ORF">EOS_41685</name>
</gene>
<proteinExistence type="predicted"/>
<organism evidence="1 2">
    <name type="scientific">Caballeronia mineralivorans PML1(12)</name>
    <dbReference type="NCBI Taxonomy" id="908627"/>
    <lineage>
        <taxon>Bacteria</taxon>
        <taxon>Pseudomonadati</taxon>
        <taxon>Pseudomonadota</taxon>
        <taxon>Betaproteobacteria</taxon>
        <taxon>Burkholderiales</taxon>
        <taxon>Burkholderiaceae</taxon>
        <taxon>Caballeronia</taxon>
    </lineage>
</organism>
<sequence length="134" mass="15879">MNGQPFFSMVKALLLITHGVKRKVYMHPIRVRRGIRMQRTYMSPRFCREPSFFFEFTTRCLLDIAVSFFNRSCRYLCKEIAGRMAILAYQDQAVISRNRHYVYPVWIRKHVIWANLLPPWCNAIISAHIDPAVL</sequence>
<keyword evidence="2" id="KW-1185">Reference proteome</keyword>
<protein>
    <submittedName>
        <fullName evidence="1">Uncharacterized protein</fullName>
    </submittedName>
</protein>
<dbReference type="AlphaFoldDB" id="A0A0J1CI74"/>
<comment type="caution">
    <text evidence="1">The sequence shown here is derived from an EMBL/GenBank/DDBJ whole genome shotgun (WGS) entry which is preliminary data.</text>
</comment>
<dbReference type="Proteomes" id="UP000035963">
    <property type="component" value="Unassembled WGS sequence"/>
</dbReference>
<evidence type="ECO:0000313" key="2">
    <source>
        <dbReference type="Proteomes" id="UP000035963"/>
    </source>
</evidence>
<reference evidence="1 2" key="1">
    <citation type="journal article" date="2015" name="Genome Announc.">
        <title>Draft Genome Sequence of Burkholderia sp. Strain PML1(12), an Ectomycorrhizosphere-Inhabiting Bacterium with Effective Mineral-Weathering Ability.</title>
        <authorList>
            <person name="Uroz S."/>
            <person name="Oger P."/>
        </authorList>
    </citation>
    <scope>NUCLEOTIDE SEQUENCE [LARGE SCALE GENOMIC DNA]</scope>
    <source>
        <strain evidence="2">PML1(12)</strain>
    </source>
</reference>
<evidence type="ECO:0000313" key="1">
    <source>
        <dbReference type="EMBL" id="KLU20372.1"/>
    </source>
</evidence>
<dbReference type="EMBL" id="AEJF01000258">
    <property type="protein sequence ID" value="KLU20372.1"/>
    <property type="molecule type" value="Genomic_DNA"/>
</dbReference>